<gene>
    <name evidence="2" type="ORF">H6F41_04065</name>
</gene>
<dbReference type="PIRSF" id="PIRSF037673">
    <property type="entry name" value="UCP037673"/>
    <property type="match status" value="1"/>
</dbReference>
<evidence type="ECO:0000313" key="3">
    <source>
        <dbReference type="Proteomes" id="UP000642094"/>
    </source>
</evidence>
<accession>A0ABR7ZVP5</accession>
<dbReference type="InterPro" id="IPR025595">
    <property type="entry name" value="PterinBD-DUF4346"/>
</dbReference>
<dbReference type="Pfam" id="PF14251">
    <property type="entry name" value="PterinBD-DUF4346"/>
    <property type="match status" value="1"/>
</dbReference>
<sequence length="133" mass="15062">MNLSAESNNLAQQLQNIDDELSKRSLDLDPSGYFIIYVDRQQNLICAKHYSNIINEQGLAVDPDTGKPIPAKGKVDRQAVQLFTGRTAKELCVNIFENTQNVPVSMFEHAAYLGRESQRAEYALLQQQEYIQD</sequence>
<dbReference type="RefSeq" id="WP_190402200.1">
    <property type="nucleotide sequence ID" value="NZ_JACJQB010000004.1"/>
</dbReference>
<evidence type="ECO:0000313" key="2">
    <source>
        <dbReference type="EMBL" id="MBD2187321.1"/>
    </source>
</evidence>
<name>A0ABR7ZVP5_9CYAN</name>
<comment type="caution">
    <text evidence="2">The sequence shown here is derived from an EMBL/GenBank/DDBJ whole genome shotgun (WGS) entry which is preliminary data.</text>
</comment>
<dbReference type="Proteomes" id="UP000642094">
    <property type="component" value="Unassembled WGS sequence"/>
</dbReference>
<organism evidence="2 3">
    <name type="scientific">Pseudanabaena mucicola FACHB-723</name>
    <dbReference type="NCBI Taxonomy" id="2692860"/>
    <lineage>
        <taxon>Bacteria</taxon>
        <taxon>Bacillati</taxon>
        <taxon>Cyanobacteriota</taxon>
        <taxon>Cyanophyceae</taxon>
        <taxon>Pseudanabaenales</taxon>
        <taxon>Pseudanabaenaceae</taxon>
        <taxon>Pseudanabaena</taxon>
    </lineage>
</organism>
<dbReference type="InterPro" id="IPR017260">
    <property type="entry name" value="UCP037673"/>
</dbReference>
<protein>
    <submittedName>
        <fullName evidence="2">DUF4346 domain-containing protein</fullName>
    </submittedName>
</protein>
<feature type="domain" description="DUF4346" evidence="1">
    <location>
        <begin position="28"/>
        <end position="133"/>
    </location>
</feature>
<evidence type="ECO:0000259" key="1">
    <source>
        <dbReference type="Pfam" id="PF14251"/>
    </source>
</evidence>
<proteinExistence type="predicted"/>
<keyword evidence="3" id="KW-1185">Reference proteome</keyword>
<dbReference type="EMBL" id="JACJQB010000004">
    <property type="protein sequence ID" value="MBD2187321.1"/>
    <property type="molecule type" value="Genomic_DNA"/>
</dbReference>
<reference evidence="2 3" key="1">
    <citation type="journal article" date="2020" name="ISME J.">
        <title>Comparative genomics reveals insights into cyanobacterial evolution and habitat adaptation.</title>
        <authorList>
            <person name="Chen M.Y."/>
            <person name="Teng W.K."/>
            <person name="Zhao L."/>
            <person name="Hu C.X."/>
            <person name="Zhou Y.K."/>
            <person name="Han B.P."/>
            <person name="Song L.R."/>
            <person name="Shu W.S."/>
        </authorList>
    </citation>
    <scope>NUCLEOTIDE SEQUENCE [LARGE SCALE GENOMIC DNA]</scope>
    <source>
        <strain evidence="2 3">FACHB-723</strain>
    </source>
</reference>